<sequence length="384" mass="39512">MSKRTQILSVPALVVIVGSVLLAACGGSSSSKAATPAPLPARSGTYAVGHDTISIPDPATGKTISADLWYPAASGATGTATRYSLLPTAYFDSKVAIEKAPINNAGAFPFVVYSHGSGGQSFVASFLTEDIASHGYVVLSANHAGNTAADQLLGTSVSEDQNDFLRPNVVEAEINWALAQSSGSASAYPVLKGAIDEKRIGLVGHSYGGYTALATVGGHTGPAGTTKPDPRIKAVVGQAPYTRRLSDSELAGIKIPVMLMVGTKDITTPLASDSQRPFDLITGPPVVLAVMTDAAHQSFTDVCMYLDEIPKLPAAPALVAAAIQTQAKEGCGAGFMPYARDLELASGLTIAFLDEFVAGTPNASWFSGKTATISAPDIAISVKR</sequence>
<proteinExistence type="predicted"/>
<evidence type="ECO:0000256" key="2">
    <source>
        <dbReference type="ARBA" id="ARBA00022963"/>
    </source>
</evidence>
<protein>
    <submittedName>
        <fullName evidence="6">Unannotated protein</fullName>
    </submittedName>
</protein>
<dbReference type="EMBL" id="CAFBOK010000037">
    <property type="protein sequence ID" value="CAB4976694.1"/>
    <property type="molecule type" value="Genomic_DNA"/>
</dbReference>
<evidence type="ECO:0000313" key="9">
    <source>
        <dbReference type="EMBL" id="CAB4708702.1"/>
    </source>
</evidence>
<evidence type="ECO:0000313" key="8">
    <source>
        <dbReference type="EMBL" id="CAB4634596.1"/>
    </source>
</evidence>
<evidence type="ECO:0000256" key="1">
    <source>
        <dbReference type="ARBA" id="ARBA00022801"/>
    </source>
</evidence>
<evidence type="ECO:0000313" key="10">
    <source>
        <dbReference type="EMBL" id="CAB4951099.1"/>
    </source>
</evidence>
<gene>
    <name evidence="7" type="ORF">UFOPK1762_01718</name>
    <name evidence="8" type="ORF">UFOPK1906_01692</name>
    <name evidence="9" type="ORF">UFOPK2624_00973</name>
    <name evidence="5" type="ORF">UFOPK3331_01419</name>
    <name evidence="10" type="ORF">UFOPK3785_00844</name>
    <name evidence="11" type="ORF">UFOPK3927_00464</name>
    <name evidence="6" type="ORF">UFOPK4201_00817</name>
    <name evidence="12" type="ORF">UFOPK4371_01240</name>
</gene>
<feature type="domain" description="PET hydrolase/cutinase-like" evidence="4">
    <location>
        <begin position="106"/>
        <end position="284"/>
    </location>
</feature>
<evidence type="ECO:0000259" key="4">
    <source>
        <dbReference type="Pfam" id="PF12740"/>
    </source>
</evidence>
<name>A0A6J6ANB5_9ZZZZ</name>
<dbReference type="EMBL" id="CAFBNJ010000034">
    <property type="protein sequence ID" value="CAB4951099.1"/>
    <property type="molecule type" value="Genomic_DNA"/>
</dbReference>
<dbReference type="EMBL" id="CAFBRD010000072">
    <property type="protein sequence ID" value="CAB5077923.1"/>
    <property type="molecule type" value="Genomic_DNA"/>
</dbReference>
<dbReference type="EMBL" id="CAEZXY010000038">
    <property type="protein sequence ID" value="CAB4708702.1"/>
    <property type="molecule type" value="Genomic_DNA"/>
</dbReference>
<dbReference type="GO" id="GO:0003847">
    <property type="term" value="F:1-alkyl-2-acetylglycerophosphocholine esterase activity"/>
    <property type="evidence" value="ECO:0007669"/>
    <property type="project" value="TreeGrafter"/>
</dbReference>
<dbReference type="EMBL" id="CAESAL010000058">
    <property type="protein sequence ID" value="CAB4344796.1"/>
    <property type="molecule type" value="Genomic_DNA"/>
</dbReference>
<dbReference type="InterPro" id="IPR041127">
    <property type="entry name" value="PET_hydrolase/cutinase-like"/>
</dbReference>
<dbReference type="GO" id="GO:0016042">
    <property type="term" value="P:lipid catabolic process"/>
    <property type="evidence" value="ECO:0007669"/>
    <property type="project" value="UniProtKB-KW"/>
</dbReference>
<dbReference type="AlphaFoldDB" id="A0A6J6ANB5"/>
<dbReference type="InterPro" id="IPR029058">
    <property type="entry name" value="AB_hydrolase_fold"/>
</dbReference>
<evidence type="ECO:0000313" key="6">
    <source>
        <dbReference type="EMBL" id="CAB4371427.1"/>
    </source>
</evidence>
<dbReference type="SUPFAM" id="SSF53474">
    <property type="entry name" value="alpha/beta-Hydrolases"/>
    <property type="match status" value="1"/>
</dbReference>
<evidence type="ECO:0000313" key="11">
    <source>
        <dbReference type="EMBL" id="CAB4976694.1"/>
    </source>
</evidence>
<evidence type="ECO:0000313" key="5">
    <source>
        <dbReference type="EMBL" id="CAB4344796.1"/>
    </source>
</evidence>
<dbReference type="EMBL" id="CAEZTY010000096">
    <property type="protein sequence ID" value="CAB4597643.1"/>
    <property type="molecule type" value="Genomic_DNA"/>
</dbReference>
<evidence type="ECO:0000313" key="7">
    <source>
        <dbReference type="EMBL" id="CAB4597643.1"/>
    </source>
</evidence>
<dbReference type="EMBL" id="CAEZVC010000144">
    <property type="protein sequence ID" value="CAB4634596.1"/>
    <property type="molecule type" value="Genomic_DNA"/>
</dbReference>
<dbReference type="PROSITE" id="PS51257">
    <property type="entry name" value="PROKAR_LIPOPROTEIN"/>
    <property type="match status" value="1"/>
</dbReference>
<dbReference type="Pfam" id="PF12740">
    <property type="entry name" value="PETase"/>
    <property type="match status" value="1"/>
</dbReference>
<dbReference type="PANTHER" id="PTHR10272">
    <property type="entry name" value="PLATELET-ACTIVATING FACTOR ACETYLHYDROLASE"/>
    <property type="match status" value="1"/>
</dbReference>
<reference evidence="6" key="1">
    <citation type="submission" date="2020-05" db="EMBL/GenBank/DDBJ databases">
        <authorList>
            <person name="Chiriac C."/>
            <person name="Salcher M."/>
            <person name="Ghai R."/>
            <person name="Kavagutti S V."/>
        </authorList>
    </citation>
    <scope>NUCLEOTIDE SEQUENCE</scope>
</reference>
<keyword evidence="2" id="KW-0442">Lipid degradation</keyword>
<evidence type="ECO:0000313" key="12">
    <source>
        <dbReference type="EMBL" id="CAB5077923.1"/>
    </source>
</evidence>
<keyword evidence="3" id="KW-0443">Lipid metabolism</keyword>
<accession>A0A6J6ANB5</accession>
<organism evidence="6">
    <name type="scientific">freshwater metagenome</name>
    <dbReference type="NCBI Taxonomy" id="449393"/>
    <lineage>
        <taxon>unclassified sequences</taxon>
        <taxon>metagenomes</taxon>
        <taxon>ecological metagenomes</taxon>
    </lineage>
</organism>
<dbReference type="PANTHER" id="PTHR10272:SF0">
    <property type="entry name" value="PLATELET-ACTIVATING FACTOR ACETYLHYDROLASE"/>
    <property type="match status" value="1"/>
</dbReference>
<keyword evidence="1" id="KW-0378">Hydrolase</keyword>
<dbReference type="Gene3D" id="3.40.50.1820">
    <property type="entry name" value="alpha/beta hydrolase"/>
    <property type="match status" value="1"/>
</dbReference>
<evidence type="ECO:0000256" key="3">
    <source>
        <dbReference type="ARBA" id="ARBA00023098"/>
    </source>
</evidence>
<dbReference type="EMBL" id="CAEUNJ010000029">
    <property type="protein sequence ID" value="CAB4371427.1"/>
    <property type="molecule type" value="Genomic_DNA"/>
</dbReference>